<feature type="transmembrane region" description="Helical" evidence="2">
    <location>
        <begin position="124"/>
        <end position="146"/>
    </location>
</feature>
<protein>
    <submittedName>
        <fullName evidence="3">Uncharacterized protein</fullName>
    </submittedName>
</protein>
<sequence>MMKFTLLVFVLFVYAIYCQNTTCVNINCTNGFSCISNLNTSKCLDVCKCSRNEPLSWDNIFGCNETVPIGNIRIEHLIIVIFGVWLPYVSLASSQDVWFGSAISFYVIVSLMIVYFGICLSNSFIGIWSGTILITKTIAFFQVWLLEKPILIWMSKVNDFFTLMPKKRREVDGNTILGKFWSVNSLKGIVVIYFPGLLFLIPIFTQLDKDTTVPWILITGGIMLVVGIAFSFLLDGVEMVCALIINIVSSLLVVSVGIGITVDPEHLGFIISYSIAMFVLFLLILAGFWFMGEGFTVKSITRSAAEIRTTKTITPATETGESTGLVSGRQPTSFLTTT</sequence>
<feature type="transmembrane region" description="Helical" evidence="2">
    <location>
        <begin position="98"/>
        <end position="118"/>
    </location>
</feature>
<feature type="region of interest" description="Disordered" evidence="1">
    <location>
        <begin position="317"/>
        <end position="338"/>
    </location>
</feature>
<evidence type="ECO:0000256" key="2">
    <source>
        <dbReference type="SAM" id="Phobius"/>
    </source>
</evidence>
<feature type="transmembrane region" description="Helical" evidence="2">
    <location>
        <begin position="268"/>
        <end position="292"/>
    </location>
</feature>
<dbReference type="EMBL" id="LAZR01007406">
    <property type="protein sequence ID" value="KKM85470.1"/>
    <property type="molecule type" value="Genomic_DNA"/>
</dbReference>
<reference evidence="3" key="1">
    <citation type="journal article" date="2015" name="Nature">
        <title>Complex archaea that bridge the gap between prokaryotes and eukaryotes.</title>
        <authorList>
            <person name="Spang A."/>
            <person name="Saw J.H."/>
            <person name="Jorgensen S.L."/>
            <person name="Zaremba-Niedzwiedzka K."/>
            <person name="Martijn J."/>
            <person name="Lind A.E."/>
            <person name="van Eijk R."/>
            <person name="Schleper C."/>
            <person name="Guy L."/>
            <person name="Ettema T.J."/>
        </authorList>
    </citation>
    <scope>NUCLEOTIDE SEQUENCE</scope>
</reference>
<comment type="caution">
    <text evidence="3">The sequence shown here is derived from an EMBL/GenBank/DDBJ whole genome shotgun (WGS) entry which is preliminary data.</text>
</comment>
<feature type="transmembrane region" description="Helical" evidence="2">
    <location>
        <begin position="240"/>
        <end position="262"/>
    </location>
</feature>
<gene>
    <name evidence="3" type="ORF">LCGC14_1288750</name>
</gene>
<feature type="transmembrane region" description="Helical" evidence="2">
    <location>
        <begin position="213"/>
        <end position="233"/>
    </location>
</feature>
<name>A0A0F9N9N5_9ZZZZ</name>
<organism evidence="3">
    <name type="scientific">marine sediment metagenome</name>
    <dbReference type="NCBI Taxonomy" id="412755"/>
    <lineage>
        <taxon>unclassified sequences</taxon>
        <taxon>metagenomes</taxon>
        <taxon>ecological metagenomes</taxon>
    </lineage>
</organism>
<feature type="transmembrane region" description="Helical" evidence="2">
    <location>
        <begin position="74"/>
        <end position="91"/>
    </location>
</feature>
<keyword evidence="2" id="KW-0812">Transmembrane</keyword>
<accession>A0A0F9N9N5</accession>
<feature type="transmembrane region" description="Helical" evidence="2">
    <location>
        <begin position="189"/>
        <end position="207"/>
    </location>
</feature>
<dbReference type="AlphaFoldDB" id="A0A0F9N9N5"/>
<evidence type="ECO:0000256" key="1">
    <source>
        <dbReference type="SAM" id="MobiDB-lite"/>
    </source>
</evidence>
<evidence type="ECO:0000313" key="3">
    <source>
        <dbReference type="EMBL" id="KKM85470.1"/>
    </source>
</evidence>
<keyword evidence="2" id="KW-1133">Transmembrane helix</keyword>
<proteinExistence type="predicted"/>
<keyword evidence="2" id="KW-0472">Membrane</keyword>